<comment type="caution">
    <text evidence="1">The sequence shown here is derived from an EMBL/GenBank/DDBJ whole genome shotgun (WGS) entry which is preliminary data.</text>
</comment>
<proteinExistence type="predicted"/>
<gene>
    <name evidence="1" type="ORF">J42TS3_23260</name>
</gene>
<dbReference type="EMBL" id="BOSL01000006">
    <property type="protein sequence ID" value="GIP53291.1"/>
    <property type="molecule type" value="Genomic_DNA"/>
</dbReference>
<evidence type="ECO:0000313" key="2">
    <source>
        <dbReference type="Proteomes" id="UP000679992"/>
    </source>
</evidence>
<sequence>MGVACTLSCGQCSYNKNVFLGIGFRYISLQAILEWYEEEEGRKQIIEYINKKEPIYECYDGLYLCQNCNYILNKTYLHLEAGSQSYMNSYSCPRCRDKMPSKPLENETEINRLKCPECKCSNLKVEFYMDWD</sequence>
<reference evidence="1 2" key="1">
    <citation type="submission" date="2021-03" db="EMBL/GenBank/DDBJ databases">
        <title>Antimicrobial resistance genes in bacteria isolated from Japanese honey, and their potential for conferring macrolide and lincosamide resistance in the American foulbrood pathogen Paenibacillus larvae.</title>
        <authorList>
            <person name="Okamoto M."/>
            <person name="Kumagai M."/>
            <person name="Kanamori H."/>
            <person name="Takamatsu D."/>
        </authorList>
    </citation>
    <scope>NUCLEOTIDE SEQUENCE [LARGE SCALE GENOMIC DNA]</scope>
    <source>
        <strain evidence="1 2">J42TS3</strain>
    </source>
</reference>
<dbReference type="Proteomes" id="UP000679992">
    <property type="component" value="Unassembled WGS sequence"/>
</dbReference>
<name>A0ABQ4MBE0_9BACL</name>
<accession>A0ABQ4MBE0</accession>
<evidence type="ECO:0000313" key="1">
    <source>
        <dbReference type="EMBL" id="GIP53291.1"/>
    </source>
</evidence>
<organism evidence="1 2">
    <name type="scientific">Paenibacillus vini</name>
    <dbReference type="NCBI Taxonomy" id="1476024"/>
    <lineage>
        <taxon>Bacteria</taxon>
        <taxon>Bacillati</taxon>
        <taxon>Bacillota</taxon>
        <taxon>Bacilli</taxon>
        <taxon>Bacillales</taxon>
        <taxon>Paenibacillaceae</taxon>
        <taxon>Paenibacillus</taxon>
    </lineage>
</organism>
<keyword evidence="2" id="KW-1185">Reference proteome</keyword>
<protein>
    <submittedName>
        <fullName evidence="1">Uncharacterized protein</fullName>
    </submittedName>
</protein>